<keyword evidence="3" id="KW-1185">Reference proteome</keyword>
<dbReference type="AlphaFoldDB" id="A0A1Q2YLU9"/>
<evidence type="ECO:0000313" key="2">
    <source>
        <dbReference type="EMBL" id="GAV30461.1"/>
    </source>
</evidence>
<evidence type="ECO:0000256" key="1">
    <source>
        <dbReference type="SAM" id="MobiDB-lite"/>
    </source>
</evidence>
<reference evidence="2 3" key="1">
    <citation type="submission" date="2016-08" db="EMBL/GenBank/DDBJ databases">
        <title>Whole genome shotgun sequence of Pichia membranifaciens KS47-1.</title>
        <authorList>
            <person name="Konishi M."/>
            <person name="Ishida M."/>
            <person name="Arakawa T."/>
            <person name="Kato Y."/>
            <person name="Horiuchi J."/>
        </authorList>
    </citation>
    <scope>NUCLEOTIDE SEQUENCE [LARGE SCALE GENOMIC DNA]</scope>
    <source>
        <strain evidence="2 3">KS47-1</strain>
    </source>
</reference>
<feature type="region of interest" description="Disordered" evidence="1">
    <location>
        <begin position="1"/>
        <end position="71"/>
    </location>
</feature>
<comment type="caution">
    <text evidence="2">The sequence shown here is derived from an EMBL/GenBank/DDBJ whole genome shotgun (WGS) entry which is preliminary data.</text>
</comment>
<dbReference type="EMBL" id="BDGI01000179">
    <property type="protein sequence ID" value="GAV30461.1"/>
    <property type="molecule type" value="Genomic_DNA"/>
</dbReference>
<accession>A0A1Q2YLU9</accession>
<protein>
    <submittedName>
        <fullName evidence="2">Uncharacterized protein</fullName>
    </submittedName>
</protein>
<sequence>MGRRLGGRKAKTGQRRGWRADNDNERERRQAAAEPGGDVCAGRSRAPAGPSERAGAVPEGEGEQHASPRAVHDGASVPLYAQVDCAGAFRDWLGRPLLLGGGRVGLLLAQLPDPGT</sequence>
<feature type="compositionally biased region" description="Basic residues" evidence="1">
    <location>
        <begin position="1"/>
        <end position="17"/>
    </location>
</feature>
<gene>
    <name evidence="2" type="ORF">PMKS-003975</name>
</gene>
<name>A0A1Q2YLU9_9ASCO</name>
<dbReference type="Proteomes" id="UP000186136">
    <property type="component" value="Unassembled WGS sequence"/>
</dbReference>
<proteinExistence type="predicted"/>
<feature type="compositionally biased region" description="Basic and acidic residues" evidence="1">
    <location>
        <begin position="18"/>
        <end position="31"/>
    </location>
</feature>
<evidence type="ECO:0000313" key="3">
    <source>
        <dbReference type="Proteomes" id="UP000186136"/>
    </source>
</evidence>
<organism evidence="2 3">
    <name type="scientific">Pichia membranifaciens</name>
    <dbReference type="NCBI Taxonomy" id="4926"/>
    <lineage>
        <taxon>Eukaryota</taxon>
        <taxon>Fungi</taxon>
        <taxon>Dikarya</taxon>
        <taxon>Ascomycota</taxon>
        <taxon>Saccharomycotina</taxon>
        <taxon>Pichiomycetes</taxon>
        <taxon>Pichiales</taxon>
        <taxon>Pichiaceae</taxon>
        <taxon>Pichia</taxon>
    </lineage>
</organism>
<feature type="compositionally biased region" description="Basic and acidic residues" evidence="1">
    <location>
        <begin position="62"/>
        <end position="71"/>
    </location>
</feature>